<gene>
    <name evidence="2" type="ORF">FisN_16Lh321</name>
</gene>
<evidence type="ECO:0000259" key="1">
    <source>
        <dbReference type="PROSITE" id="PS50011"/>
    </source>
</evidence>
<dbReference type="Gene3D" id="1.10.510.10">
    <property type="entry name" value="Transferase(Phosphotransferase) domain 1"/>
    <property type="match status" value="1"/>
</dbReference>
<keyword evidence="3" id="KW-1185">Reference proteome</keyword>
<sequence length="246" mass="28162">MVAASEHKDPIEAILQSKRIDACFLILEYLPETLQDRIQSWKKRRLELAKRDKTVSWNLIRGPHNNRNDTAFSLLSQADKDLFAQQLIVALEVASALEYLHSQRVIFRDLKPSNVGLDLKGSVKIYDFGLATQLANKVDLDTTHSLPGRVGTTRYMAPEVLRNEPYNVKADVFSFSLLLWEMIALERPHENMPGAAVYGDRPSIPKSWPGQFRCVLKRGWSENLSERPHIRDMTKVLLDLLQQMQP</sequence>
<dbReference type="OrthoDB" id="184922at2759"/>
<evidence type="ECO:0000313" key="2">
    <source>
        <dbReference type="EMBL" id="GAX27985.1"/>
    </source>
</evidence>
<dbReference type="GO" id="GO:0005524">
    <property type="term" value="F:ATP binding"/>
    <property type="evidence" value="ECO:0007669"/>
    <property type="project" value="InterPro"/>
</dbReference>
<comment type="caution">
    <text evidence="2">The sequence shown here is derived from an EMBL/GenBank/DDBJ whole genome shotgun (WGS) entry which is preliminary data.</text>
</comment>
<dbReference type="PANTHER" id="PTHR23257">
    <property type="entry name" value="SERINE-THREONINE PROTEIN KINASE"/>
    <property type="match status" value="1"/>
</dbReference>
<evidence type="ECO:0000313" key="3">
    <source>
        <dbReference type="Proteomes" id="UP000198406"/>
    </source>
</evidence>
<dbReference type="InterPro" id="IPR011009">
    <property type="entry name" value="Kinase-like_dom_sf"/>
</dbReference>
<dbReference type="GO" id="GO:0004672">
    <property type="term" value="F:protein kinase activity"/>
    <property type="evidence" value="ECO:0007669"/>
    <property type="project" value="InterPro"/>
</dbReference>
<dbReference type="AlphaFoldDB" id="A0A1Z5KPD7"/>
<dbReference type="GO" id="GO:0007165">
    <property type="term" value="P:signal transduction"/>
    <property type="evidence" value="ECO:0007669"/>
    <property type="project" value="TreeGrafter"/>
</dbReference>
<dbReference type="PANTHER" id="PTHR23257:SF958">
    <property type="entry name" value="SERINE_THREONINE-PROTEIN KINASE WNK4"/>
    <property type="match status" value="1"/>
</dbReference>
<dbReference type="PROSITE" id="PS50011">
    <property type="entry name" value="PROTEIN_KINASE_DOM"/>
    <property type="match status" value="1"/>
</dbReference>
<dbReference type="InParanoid" id="A0A1Z5KPD7"/>
<dbReference type="InterPro" id="IPR050167">
    <property type="entry name" value="Ser_Thr_protein_kinase"/>
</dbReference>
<dbReference type="GO" id="GO:0005737">
    <property type="term" value="C:cytoplasm"/>
    <property type="evidence" value="ECO:0007669"/>
    <property type="project" value="TreeGrafter"/>
</dbReference>
<accession>A0A1Z5KPD7</accession>
<dbReference type="Pfam" id="PF00069">
    <property type="entry name" value="Pkinase"/>
    <property type="match status" value="1"/>
</dbReference>
<feature type="domain" description="Protein kinase" evidence="1">
    <location>
        <begin position="1"/>
        <end position="246"/>
    </location>
</feature>
<organism evidence="2 3">
    <name type="scientific">Fistulifera solaris</name>
    <name type="common">Oleaginous diatom</name>
    <dbReference type="NCBI Taxonomy" id="1519565"/>
    <lineage>
        <taxon>Eukaryota</taxon>
        <taxon>Sar</taxon>
        <taxon>Stramenopiles</taxon>
        <taxon>Ochrophyta</taxon>
        <taxon>Bacillariophyta</taxon>
        <taxon>Bacillariophyceae</taxon>
        <taxon>Bacillariophycidae</taxon>
        <taxon>Naviculales</taxon>
        <taxon>Naviculaceae</taxon>
        <taxon>Fistulifera</taxon>
    </lineage>
</organism>
<dbReference type="InterPro" id="IPR000719">
    <property type="entry name" value="Prot_kinase_dom"/>
</dbReference>
<name>A0A1Z5KPD7_FISSO</name>
<dbReference type="SMART" id="SM00220">
    <property type="entry name" value="S_TKc"/>
    <property type="match status" value="1"/>
</dbReference>
<dbReference type="SUPFAM" id="SSF56112">
    <property type="entry name" value="Protein kinase-like (PK-like)"/>
    <property type="match status" value="1"/>
</dbReference>
<proteinExistence type="predicted"/>
<reference evidence="2 3" key="1">
    <citation type="journal article" date="2015" name="Plant Cell">
        <title>Oil accumulation by the oleaginous diatom Fistulifera solaris as revealed by the genome and transcriptome.</title>
        <authorList>
            <person name="Tanaka T."/>
            <person name="Maeda Y."/>
            <person name="Veluchamy A."/>
            <person name="Tanaka M."/>
            <person name="Abida H."/>
            <person name="Marechal E."/>
            <person name="Bowler C."/>
            <person name="Muto M."/>
            <person name="Sunaga Y."/>
            <person name="Tanaka M."/>
            <person name="Yoshino T."/>
            <person name="Taniguchi T."/>
            <person name="Fukuda Y."/>
            <person name="Nemoto M."/>
            <person name="Matsumoto M."/>
            <person name="Wong P.S."/>
            <person name="Aburatani S."/>
            <person name="Fujibuchi W."/>
        </authorList>
    </citation>
    <scope>NUCLEOTIDE SEQUENCE [LARGE SCALE GENOMIC DNA]</scope>
    <source>
        <strain evidence="2 3">JPCC DA0580</strain>
    </source>
</reference>
<dbReference type="Proteomes" id="UP000198406">
    <property type="component" value="Unassembled WGS sequence"/>
</dbReference>
<protein>
    <recommendedName>
        <fullName evidence="1">Protein kinase domain-containing protein</fullName>
    </recommendedName>
</protein>
<dbReference type="EMBL" id="BDSP01000263">
    <property type="protein sequence ID" value="GAX27985.1"/>
    <property type="molecule type" value="Genomic_DNA"/>
</dbReference>